<dbReference type="EMBL" id="VSSQ01062158">
    <property type="protein sequence ID" value="MPN15398.1"/>
    <property type="molecule type" value="Genomic_DNA"/>
</dbReference>
<evidence type="ECO:0000259" key="1">
    <source>
        <dbReference type="Pfam" id="PF13372"/>
    </source>
</evidence>
<gene>
    <name evidence="2" type="ORF">SDC9_162730</name>
</gene>
<comment type="caution">
    <text evidence="2">The sequence shown here is derived from an EMBL/GenBank/DDBJ whole genome shotgun (WGS) entry which is preliminary data.</text>
</comment>
<feature type="domain" description="Alginate export" evidence="1">
    <location>
        <begin position="31"/>
        <end position="146"/>
    </location>
</feature>
<reference evidence="2" key="1">
    <citation type="submission" date="2019-08" db="EMBL/GenBank/DDBJ databases">
        <authorList>
            <person name="Kucharzyk K."/>
            <person name="Murdoch R.W."/>
            <person name="Higgins S."/>
            <person name="Loffler F."/>
        </authorList>
    </citation>
    <scope>NUCLEOTIDE SEQUENCE</scope>
</reference>
<dbReference type="Pfam" id="PF13372">
    <property type="entry name" value="Alginate_exp"/>
    <property type="match status" value="1"/>
</dbReference>
<dbReference type="InterPro" id="IPR025388">
    <property type="entry name" value="Alginate_export_dom"/>
</dbReference>
<protein>
    <recommendedName>
        <fullName evidence="1">Alginate export domain-containing protein</fullName>
    </recommendedName>
</protein>
<organism evidence="2">
    <name type="scientific">bioreactor metagenome</name>
    <dbReference type="NCBI Taxonomy" id="1076179"/>
    <lineage>
        <taxon>unclassified sequences</taxon>
        <taxon>metagenomes</taxon>
        <taxon>ecological metagenomes</taxon>
    </lineage>
</organism>
<evidence type="ECO:0000313" key="2">
    <source>
        <dbReference type="EMBL" id="MPN15398.1"/>
    </source>
</evidence>
<accession>A0A645FLV7</accession>
<name>A0A645FLV7_9ZZZZ</name>
<proteinExistence type="predicted"/>
<dbReference type="AlphaFoldDB" id="A0A645FLV7"/>
<sequence>MQKFVIIQLLIILAFPFLMNAQEEEKGGEFSIDINLRPRFEYRNGYSYPRLETDRPSAFTSNRARIGANFDNGFLSARIAAQDISIWGQKRQNDNDGARTTMHEAWAQMRHDGFFAKIGRQSLNYDDGRILSESSWTSTGIWHDAVKLGYENPMNTLHLAFAYN</sequence>